<dbReference type="AlphaFoldDB" id="A0A0A9D3D8"/>
<name>A0A0A9D3D8_ARUDO</name>
<dbReference type="EMBL" id="GBRH01216692">
    <property type="protein sequence ID" value="JAD81203.1"/>
    <property type="molecule type" value="Transcribed_RNA"/>
</dbReference>
<protein>
    <submittedName>
        <fullName evidence="1">Uncharacterized protein</fullName>
    </submittedName>
</protein>
<accession>A0A0A9D3D8</accession>
<proteinExistence type="predicted"/>
<organism evidence="1">
    <name type="scientific">Arundo donax</name>
    <name type="common">Giant reed</name>
    <name type="synonym">Donax arundinaceus</name>
    <dbReference type="NCBI Taxonomy" id="35708"/>
    <lineage>
        <taxon>Eukaryota</taxon>
        <taxon>Viridiplantae</taxon>
        <taxon>Streptophyta</taxon>
        <taxon>Embryophyta</taxon>
        <taxon>Tracheophyta</taxon>
        <taxon>Spermatophyta</taxon>
        <taxon>Magnoliopsida</taxon>
        <taxon>Liliopsida</taxon>
        <taxon>Poales</taxon>
        <taxon>Poaceae</taxon>
        <taxon>PACMAD clade</taxon>
        <taxon>Arundinoideae</taxon>
        <taxon>Arundineae</taxon>
        <taxon>Arundo</taxon>
    </lineage>
</organism>
<sequence length="61" mass="7248">MLDGRKNAERWILMLVAVKLSQHHLSLRMADLLRILWFYLRPLQTATLQKVPRLAAKMEMM</sequence>
<reference evidence="1" key="2">
    <citation type="journal article" date="2015" name="Data Brief">
        <title>Shoot transcriptome of the giant reed, Arundo donax.</title>
        <authorList>
            <person name="Barrero R.A."/>
            <person name="Guerrero F.D."/>
            <person name="Moolhuijzen P."/>
            <person name="Goolsby J.A."/>
            <person name="Tidwell J."/>
            <person name="Bellgard S.E."/>
            <person name="Bellgard M.I."/>
        </authorList>
    </citation>
    <scope>NUCLEOTIDE SEQUENCE</scope>
    <source>
        <tissue evidence="1">Shoot tissue taken approximately 20 cm above the soil surface</tissue>
    </source>
</reference>
<reference evidence="1" key="1">
    <citation type="submission" date="2014-09" db="EMBL/GenBank/DDBJ databases">
        <authorList>
            <person name="Magalhaes I.L.F."/>
            <person name="Oliveira U."/>
            <person name="Santos F.R."/>
            <person name="Vidigal T.H.D.A."/>
            <person name="Brescovit A.D."/>
            <person name="Santos A.J."/>
        </authorList>
    </citation>
    <scope>NUCLEOTIDE SEQUENCE</scope>
    <source>
        <tissue evidence="1">Shoot tissue taken approximately 20 cm above the soil surface</tissue>
    </source>
</reference>
<evidence type="ECO:0000313" key="1">
    <source>
        <dbReference type="EMBL" id="JAD81203.1"/>
    </source>
</evidence>